<dbReference type="Gene3D" id="1.10.20.10">
    <property type="entry name" value="Histone, subunit A"/>
    <property type="match status" value="1"/>
</dbReference>
<comment type="subcellular location">
    <subcellularLocation>
        <location evidence="1">Nucleus</location>
    </subcellularLocation>
</comment>
<reference evidence="5" key="1">
    <citation type="submission" date="2025-08" db="UniProtKB">
        <authorList>
            <consortium name="Ensembl"/>
        </authorList>
    </citation>
    <scope>IDENTIFICATION</scope>
</reference>
<dbReference type="SUPFAM" id="SSF47113">
    <property type="entry name" value="Histone-fold"/>
    <property type="match status" value="1"/>
</dbReference>
<organism evidence="5 6">
    <name type="scientific">Nothoprocta perdicaria</name>
    <name type="common">Chilean tinamou</name>
    <name type="synonym">Crypturus perdicarius</name>
    <dbReference type="NCBI Taxonomy" id="30464"/>
    <lineage>
        <taxon>Eukaryota</taxon>
        <taxon>Metazoa</taxon>
        <taxon>Chordata</taxon>
        <taxon>Craniata</taxon>
        <taxon>Vertebrata</taxon>
        <taxon>Euteleostomi</taxon>
        <taxon>Archelosauria</taxon>
        <taxon>Archosauria</taxon>
        <taxon>Dinosauria</taxon>
        <taxon>Saurischia</taxon>
        <taxon>Theropoda</taxon>
        <taxon>Coelurosauria</taxon>
        <taxon>Aves</taxon>
        <taxon>Palaeognathae</taxon>
        <taxon>Tinamiformes</taxon>
        <taxon>Tinamidae</taxon>
        <taxon>Nothoprocta</taxon>
    </lineage>
</organism>
<feature type="region of interest" description="Disordered" evidence="3">
    <location>
        <begin position="79"/>
        <end position="142"/>
    </location>
</feature>
<dbReference type="CDD" id="cd22906">
    <property type="entry name" value="HFD_DRAP1"/>
    <property type="match status" value="1"/>
</dbReference>
<dbReference type="InterPro" id="IPR003958">
    <property type="entry name" value="CBFA_NFYB_domain"/>
</dbReference>
<evidence type="ECO:0000259" key="4">
    <source>
        <dbReference type="Pfam" id="PF00808"/>
    </source>
</evidence>
<dbReference type="PANTHER" id="PTHR10252">
    <property type="entry name" value="HISTONE-LIKE TRANSCRIPTION FACTOR CCAAT-RELATED"/>
    <property type="match status" value="1"/>
</dbReference>
<feature type="compositionally biased region" description="Basic residues" evidence="3">
    <location>
        <begin position="1"/>
        <end position="12"/>
    </location>
</feature>
<reference evidence="5" key="2">
    <citation type="submission" date="2025-09" db="UniProtKB">
        <authorList>
            <consortium name="Ensembl"/>
        </authorList>
    </citation>
    <scope>IDENTIFICATION</scope>
</reference>
<evidence type="ECO:0000313" key="6">
    <source>
        <dbReference type="Proteomes" id="UP000694420"/>
    </source>
</evidence>
<keyword evidence="2" id="KW-0539">Nucleus</keyword>
<dbReference type="GO" id="GO:0046982">
    <property type="term" value="F:protein heterodimerization activity"/>
    <property type="evidence" value="ECO:0007669"/>
    <property type="project" value="InterPro"/>
</dbReference>
<dbReference type="GO" id="GO:0016251">
    <property type="term" value="F:RNA polymerase II general transcription initiation factor activity"/>
    <property type="evidence" value="ECO:0007669"/>
    <property type="project" value="TreeGrafter"/>
</dbReference>
<dbReference type="GO" id="GO:0001046">
    <property type="term" value="F:core promoter sequence-specific DNA binding"/>
    <property type="evidence" value="ECO:0007669"/>
    <property type="project" value="TreeGrafter"/>
</dbReference>
<evidence type="ECO:0000256" key="2">
    <source>
        <dbReference type="ARBA" id="ARBA00023242"/>
    </source>
</evidence>
<dbReference type="InterPro" id="IPR009072">
    <property type="entry name" value="Histone-fold"/>
</dbReference>
<feature type="compositionally biased region" description="Gly residues" evidence="3">
    <location>
        <begin position="96"/>
        <end position="111"/>
    </location>
</feature>
<protein>
    <recommendedName>
        <fullName evidence="4">Transcription factor CBF/NF-Y/archaeal histone domain-containing protein</fullName>
    </recommendedName>
</protein>
<dbReference type="InterPro" id="IPR050568">
    <property type="entry name" value="Transcr_DNA_Rep_Reg"/>
</dbReference>
<dbReference type="GO" id="GO:0017054">
    <property type="term" value="C:negative cofactor 2 complex"/>
    <property type="evidence" value="ECO:0007669"/>
    <property type="project" value="TreeGrafter"/>
</dbReference>
<feature type="domain" description="Transcription factor CBF/NF-Y/archaeal histone" evidence="4">
    <location>
        <begin position="26"/>
        <end position="85"/>
    </location>
</feature>
<keyword evidence="6" id="KW-1185">Reference proteome</keyword>
<accession>A0A8C6Z3M3</accession>
<feature type="region of interest" description="Disordered" evidence="3">
    <location>
        <begin position="1"/>
        <end position="26"/>
    </location>
</feature>
<evidence type="ECO:0000256" key="1">
    <source>
        <dbReference type="ARBA" id="ARBA00004123"/>
    </source>
</evidence>
<dbReference type="Ensembl" id="ENSNPET00000008423.1">
    <property type="protein sequence ID" value="ENSNPEP00000008217.1"/>
    <property type="gene ID" value="ENSNPEG00000006171.1"/>
</dbReference>
<evidence type="ECO:0000313" key="5">
    <source>
        <dbReference type="Ensembl" id="ENSNPEP00000008217.1"/>
    </source>
</evidence>
<dbReference type="AlphaFoldDB" id="A0A8C6Z3M3"/>
<dbReference type="Proteomes" id="UP000694420">
    <property type="component" value="Unplaced"/>
</dbReference>
<evidence type="ECO:0000256" key="3">
    <source>
        <dbReference type="SAM" id="MobiDB-lite"/>
    </source>
</evidence>
<sequence>PPSKRPKSHQIHPKSSQREPQGTPQNARIKKIMQTDEEIGKVAAAVPVIISRALELFLAALLRRACHVTQARNAKTMTTAHLGHVLRRPRPQEEGQGSGGRGPGRGWGRGWAVGVSRGGHAPRKQDRAQGAVPGWGVRLDRG</sequence>
<proteinExistence type="predicted"/>
<dbReference type="PANTHER" id="PTHR10252:SF5">
    <property type="entry name" value="DR1-ASSOCIATED COREPRESSOR"/>
    <property type="match status" value="1"/>
</dbReference>
<name>A0A8C6Z3M3_NOTPE</name>
<dbReference type="Pfam" id="PF00808">
    <property type="entry name" value="CBFD_NFYB_HMF"/>
    <property type="match status" value="1"/>
</dbReference>